<dbReference type="EMBL" id="CADEAL010004017">
    <property type="protein sequence ID" value="CAB1449507.1"/>
    <property type="molecule type" value="Genomic_DNA"/>
</dbReference>
<evidence type="ECO:0000313" key="1">
    <source>
        <dbReference type="EMBL" id="CAB1449507.1"/>
    </source>
</evidence>
<proteinExistence type="predicted"/>
<reference evidence="1" key="1">
    <citation type="submission" date="2020-03" db="EMBL/GenBank/DDBJ databases">
        <authorList>
            <person name="Weist P."/>
        </authorList>
    </citation>
    <scope>NUCLEOTIDE SEQUENCE</scope>
</reference>
<keyword evidence="2" id="KW-1185">Reference proteome</keyword>
<dbReference type="Proteomes" id="UP001153269">
    <property type="component" value="Unassembled WGS sequence"/>
</dbReference>
<accession>A0A9N7Z4G8</accession>
<organism evidence="1 2">
    <name type="scientific">Pleuronectes platessa</name>
    <name type="common">European plaice</name>
    <dbReference type="NCBI Taxonomy" id="8262"/>
    <lineage>
        <taxon>Eukaryota</taxon>
        <taxon>Metazoa</taxon>
        <taxon>Chordata</taxon>
        <taxon>Craniata</taxon>
        <taxon>Vertebrata</taxon>
        <taxon>Euteleostomi</taxon>
        <taxon>Actinopterygii</taxon>
        <taxon>Neopterygii</taxon>
        <taxon>Teleostei</taxon>
        <taxon>Neoteleostei</taxon>
        <taxon>Acanthomorphata</taxon>
        <taxon>Carangaria</taxon>
        <taxon>Pleuronectiformes</taxon>
        <taxon>Pleuronectoidei</taxon>
        <taxon>Pleuronectidae</taxon>
        <taxon>Pleuronectes</taxon>
    </lineage>
</organism>
<protein>
    <submittedName>
        <fullName evidence="1">Uncharacterized protein</fullName>
    </submittedName>
</protein>
<dbReference type="AlphaFoldDB" id="A0A9N7Z4G8"/>
<sequence length="220" mass="24081">MKNEGAVEEITMYQTNPSSPGTVMNFFHFTSASSLSVIEQTGALSEGSFAETLPVGLLKVTGCFSHLGVYRHLAPNLSPARHGTLPLSKAPYSPNICSPGAQPFQQRMNQMHDSGRPTAPGRSLLLLHPPSLGGGCTLPRLPLQAVTARFHRRSAEACTFDREGKYQGNVELFGSNCRVIFQNKKLTPVLPFHDGPKYLKKRIQTTNQQSVSGQEEQWGM</sequence>
<evidence type="ECO:0000313" key="2">
    <source>
        <dbReference type="Proteomes" id="UP001153269"/>
    </source>
</evidence>
<comment type="caution">
    <text evidence="1">The sequence shown here is derived from an EMBL/GenBank/DDBJ whole genome shotgun (WGS) entry which is preliminary data.</text>
</comment>
<name>A0A9N7Z4G8_PLEPL</name>
<gene>
    <name evidence="1" type="ORF">PLEPLA_LOCUS37190</name>
</gene>